<dbReference type="AlphaFoldDB" id="A0A5P1FVN5"/>
<keyword evidence="5" id="KW-0560">Oxidoreductase</keyword>
<dbReference type="Gene3D" id="2.60.120.10">
    <property type="entry name" value="Jelly Rolls"/>
    <property type="match status" value="1"/>
</dbReference>
<evidence type="ECO:0000256" key="6">
    <source>
        <dbReference type="ARBA" id="ARBA00023004"/>
    </source>
</evidence>
<accession>A0A5P1FVN5</accession>
<dbReference type="Gramene" id="ONK80860">
    <property type="protein sequence ID" value="ONK80860"/>
    <property type="gene ID" value="A4U43_C01F22570"/>
</dbReference>
<dbReference type="CDD" id="cd20289">
    <property type="entry name" value="cupin_ADO"/>
    <property type="match status" value="1"/>
</dbReference>
<evidence type="ECO:0000256" key="5">
    <source>
        <dbReference type="ARBA" id="ARBA00023002"/>
    </source>
</evidence>
<evidence type="ECO:0000256" key="2">
    <source>
        <dbReference type="ARBA" id="ARBA00006622"/>
    </source>
</evidence>
<gene>
    <name evidence="9" type="ORF">A4U43_C01F22570</name>
</gene>
<evidence type="ECO:0000256" key="7">
    <source>
        <dbReference type="ARBA" id="ARBA00024284"/>
    </source>
</evidence>
<comment type="catalytic activity">
    <reaction evidence="7">
        <text>L-cysteine + O2 = 3-sulfino-L-alanine + H(+)</text>
        <dbReference type="Rhea" id="RHEA:20441"/>
        <dbReference type="ChEBI" id="CHEBI:15378"/>
        <dbReference type="ChEBI" id="CHEBI:15379"/>
        <dbReference type="ChEBI" id="CHEBI:35235"/>
        <dbReference type="ChEBI" id="CHEBI:61085"/>
        <dbReference type="EC" id="1.13.11.20"/>
    </reaction>
    <physiologicalReaction direction="left-to-right" evidence="7">
        <dbReference type="Rhea" id="RHEA:20442"/>
    </physiologicalReaction>
</comment>
<dbReference type="OMA" id="HFWCGGE"/>
<evidence type="ECO:0000256" key="3">
    <source>
        <dbReference type="ARBA" id="ARBA00013133"/>
    </source>
</evidence>
<keyword evidence="4" id="KW-0479">Metal-binding</keyword>
<dbReference type="InterPro" id="IPR014710">
    <property type="entry name" value="RmlC-like_jellyroll"/>
</dbReference>
<evidence type="ECO:0000256" key="4">
    <source>
        <dbReference type="ARBA" id="ARBA00022723"/>
    </source>
</evidence>
<dbReference type="SUPFAM" id="SSF51182">
    <property type="entry name" value="RmlC-like cupins"/>
    <property type="match status" value="1"/>
</dbReference>
<dbReference type="Pfam" id="PF07847">
    <property type="entry name" value="PCO_ADO"/>
    <property type="match status" value="1"/>
</dbReference>
<proteinExistence type="inferred from homology"/>
<dbReference type="GO" id="GO:0017172">
    <property type="term" value="F:cysteine dioxygenase activity"/>
    <property type="evidence" value="ECO:0007669"/>
    <property type="project" value="UniProtKB-EC"/>
</dbReference>
<organism evidence="9 10">
    <name type="scientific">Asparagus officinalis</name>
    <name type="common">Garden asparagus</name>
    <dbReference type="NCBI Taxonomy" id="4686"/>
    <lineage>
        <taxon>Eukaryota</taxon>
        <taxon>Viridiplantae</taxon>
        <taxon>Streptophyta</taxon>
        <taxon>Embryophyta</taxon>
        <taxon>Tracheophyta</taxon>
        <taxon>Spermatophyta</taxon>
        <taxon>Magnoliopsida</taxon>
        <taxon>Liliopsida</taxon>
        <taxon>Asparagales</taxon>
        <taxon>Asparagaceae</taxon>
        <taxon>Asparagoideae</taxon>
        <taxon>Asparagus</taxon>
    </lineage>
</organism>
<dbReference type="OrthoDB" id="271433at2759"/>
<dbReference type="InterPro" id="IPR012864">
    <property type="entry name" value="PCO/ADO"/>
</dbReference>
<evidence type="ECO:0000256" key="8">
    <source>
        <dbReference type="SAM" id="MobiDB-lite"/>
    </source>
</evidence>
<dbReference type="Proteomes" id="UP000243459">
    <property type="component" value="Chromosome 1"/>
</dbReference>
<evidence type="ECO:0000313" key="9">
    <source>
        <dbReference type="EMBL" id="ONK80860.1"/>
    </source>
</evidence>
<name>A0A5P1FVN5_ASPOF</name>
<comment type="cofactor">
    <cofactor evidence="1">
        <name>Fe(2+)</name>
        <dbReference type="ChEBI" id="CHEBI:29033"/>
    </cofactor>
</comment>
<keyword evidence="10" id="KW-1185">Reference proteome</keyword>
<dbReference type="GO" id="GO:0070483">
    <property type="term" value="P:detection of hypoxia"/>
    <property type="evidence" value="ECO:0007669"/>
    <property type="project" value="UniProtKB-ARBA"/>
</dbReference>
<dbReference type="InterPro" id="IPR011051">
    <property type="entry name" value="RmlC_Cupin_sf"/>
</dbReference>
<dbReference type="GO" id="GO:0046872">
    <property type="term" value="F:metal ion binding"/>
    <property type="evidence" value="ECO:0007669"/>
    <property type="project" value="UniProtKB-KW"/>
</dbReference>
<sequence length="255" mass="28761">MLKMVQKRSELASTKKNKRKQKMPTSIQRLYETCKEVFGDLEAGTVPAPEDVNRLKAVLDNMNASDVGLNPTLPYFWKIELEGNPPITYLRIYECEKFSICIFCLPPKGVIPLHNHPGMTVFSKLLFGNMHVKSCDWADSHPSSQESVNTSHRLAEVKTDKLLTAPCESSVLYPNDGGNMHCFTAMTPCAVLDVLGPPYSDPDGRRCTYYDDLPYVDTNVAPGENVKYTWLEEREKAEDFFVLGAKYRGPTIKEN</sequence>
<evidence type="ECO:0000256" key="1">
    <source>
        <dbReference type="ARBA" id="ARBA00001954"/>
    </source>
</evidence>
<dbReference type="EMBL" id="CM007381">
    <property type="protein sequence ID" value="ONK80860.1"/>
    <property type="molecule type" value="Genomic_DNA"/>
</dbReference>
<feature type="region of interest" description="Disordered" evidence="8">
    <location>
        <begin position="1"/>
        <end position="25"/>
    </location>
</feature>
<comment type="similarity">
    <text evidence="2">Belongs to the cysteine dioxygenase family.</text>
</comment>
<keyword evidence="6" id="KW-0408">Iron</keyword>
<protein>
    <recommendedName>
        <fullName evidence="3">cysteine dioxygenase</fullName>
        <ecNumber evidence="3">1.13.11.20</ecNumber>
    </recommendedName>
</protein>
<dbReference type="PANTHER" id="PTHR22966:SF67">
    <property type="entry name" value="CYSTEINE DIOXYGENASE"/>
    <property type="match status" value="1"/>
</dbReference>
<reference evidence="10" key="1">
    <citation type="journal article" date="2017" name="Nat. Commun.">
        <title>The asparagus genome sheds light on the origin and evolution of a young Y chromosome.</title>
        <authorList>
            <person name="Harkess A."/>
            <person name="Zhou J."/>
            <person name="Xu C."/>
            <person name="Bowers J.E."/>
            <person name="Van der Hulst R."/>
            <person name="Ayyampalayam S."/>
            <person name="Mercati F."/>
            <person name="Riccardi P."/>
            <person name="McKain M.R."/>
            <person name="Kakrana A."/>
            <person name="Tang H."/>
            <person name="Ray J."/>
            <person name="Groenendijk J."/>
            <person name="Arikit S."/>
            <person name="Mathioni S.M."/>
            <person name="Nakano M."/>
            <person name="Shan H."/>
            <person name="Telgmann-Rauber A."/>
            <person name="Kanno A."/>
            <person name="Yue Z."/>
            <person name="Chen H."/>
            <person name="Li W."/>
            <person name="Chen Y."/>
            <person name="Xu X."/>
            <person name="Zhang Y."/>
            <person name="Luo S."/>
            <person name="Chen H."/>
            <person name="Gao J."/>
            <person name="Mao Z."/>
            <person name="Pires J.C."/>
            <person name="Luo M."/>
            <person name="Kudrna D."/>
            <person name="Wing R.A."/>
            <person name="Meyers B.C."/>
            <person name="Yi K."/>
            <person name="Kong H."/>
            <person name="Lavrijsen P."/>
            <person name="Sunseri F."/>
            <person name="Falavigna A."/>
            <person name="Ye Y."/>
            <person name="Leebens-Mack J.H."/>
            <person name="Chen G."/>
        </authorList>
    </citation>
    <scope>NUCLEOTIDE SEQUENCE [LARGE SCALE GENOMIC DNA]</scope>
    <source>
        <strain evidence="10">cv. DH0086</strain>
    </source>
</reference>
<evidence type="ECO:0000313" key="10">
    <source>
        <dbReference type="Proteomes" id="UP000243459"/>
    </source>
</evidence>
<dbReference type="PANTHER" id="PTHR22966">
    <property type="entry name" value="2-AMINOETHANETHIOL DIOXYGENASE"/>
    <property type="match status" value="1"/>
</dbReference>
<dbReference type="EC" id="1.13.11.20" evidence="3"/>